<feature type="region of interest" description="Disordered" evidence="1">
    <location>
        <begin position="270"/>
        <end position="296"/>
    </location>
</feature>
<keyword evidence="3" id="KW-1185">Reference proteome</keyword>
<evidence type="ECO:0000256" key="1">
    <source>
        <dbReference type="SAM" id="MobiDB-lite"/>
    </source>
</evidence>
<dbReference type="VEuPathDB" id="FungiDB:ACJ73_00696"/>
<sequence length="296" mass="33547">MAPLPPSPSPSLPPAALSIYELARLNCRERLLVPPIQWAGRHVELLQFSFEEPCPAPDQKSLAFLSQDISMPKPFPLLVVPFYFNRRLVSTLPCLAFHVRGDNPVRGPVAAYIDRVHMEKLRMDYAWARQPRRPSSPSRALCKFRARRLKPPVPHRDPYVVAMLMAVAVNQRNALPQKRSEDCLDPSSTFLAQVLLTDGNDKEDIHLFSTDIASSFLDKIDHPSLRPPPSVTPTIVVRHTLVPYRPLKTFRKRLLLLLLPTLRDYDCEAIEPPPTKSQRDIPCSGQKDIDNEGDLF</sequence>
<dbReference type="OrthoDB" id="5343483at2759"/>
<dbReference type="EMBL" id="LGTZ01000052">
    <property type="protein sequence ID" value="OJD27903.1"/>
    <property type="molecule type" value="Genomic_DNA"/>
</dbReference>
<protein>
    <submittedName>
        <fullName evidence="2">Uncharacterized protein</fullName>
    </submittedName>
</protein>
<evidence type="ECO:0000313" key="2">
    <source>
        <dbReference type="EMBL" id="OJD27903.1"/>
    </source>
</evidence>
<dbReference type="AlphaFoldDB" id="A0A1J9RH74"/>
<evidence type="ECO:0000313" key="3">
    <source>
        <dbReference type="Proteomes" id="UP000242791"/>
    </source>
</evidence>
<comment type="caution">
    <text evidence="2">The sequence shown here is derived from an EMBL/GenBank/DDBJ whole genome shotgun (WGS) entry which is preliminary data.</text>
</comment>
<proteinExistence type="predicted"/>
<organism evidence="2 3">
    <name type="scientific">Blastomyces percursus</name>
    <dbReference type="NCBI Taxonomy" id="1658174"/>
    <lineage>
        <taxon>Eukaryota</taxon>
        <taxon>Fungi</taxon>
        <taxon>Dikarya</taxon>
        <taxon>Ascomycota</taxon>
        <taxon>Pezizomycotina</taxon>
        <taxon>Eurotiomycetes</taxon>
        <taxon>Eurotiomycetidae</taxon>
        <taxon>Onygenales</taxon>
        <taxon>Ajellomycetaceae</taxon>
        <taxon>Blastomyces</taxon>
    </lineage>
</organism>
<name>A0A1J9RH74_9EURO</name>
<gene>
    <name evidence="2" type="ORF">ACJ73_00696</name>
</gene>
<dbReference type="Proteomes" id="UP000242791">
    <property type="component" value="Unassembled WGS sequence"/>
</dbReference>
<accession>A0A1J9RH74</accession>
<reference evidence="2 3" key="1">
    <citation type="submission" date="2015-08" db="EMBL/GenBank/DDBJ databases">
        <title>Emmonsia species relationships and genome sequence.</title>
        <authorList>
            <person name="Cuomo C.A."/>
            <person name="Schwartz I.S."/>
            <person name="Kenyon C."/>
            <person name="De Hoog G.S."/>
            <person name="Govender N.P."/>
            <person name="Botha A."/>
            <person name="Moreno L."/>
            <person name="De Vries M."/>
            <person name="Munoz J.F."/>
            <person name="Stielow J.B."/>
        </authorList>
    </citation>
    <scope>NUCLEOTIDE SEQUENCE [LARGE SCALE GENOMIC DNA]</scope>
    <source>
        <strain evidence="2 3">EI222</strain>
    </source>
</reference>